<reference evidence="1 2" key="1">
    <citation type="submission" date="2019-08" db="EMBL/GenBank/DDBJ databases">
        <title>Deep-cultivation of Planctomycetes and their phenomic and genomic characterization uncovers novel biology.</title>
        <authorList>
            <person name="Wiegand S."/>
            <person name="Jogler M."/>
            <person name="Boedeker C."/>
            <person name="Pinto D."/>
            <person name="Vollmers J."/>
            <person name="Rivas-Marin E."/>
            <person name="Kohn T."/>
            <person name="Peeters S.H."/>
            <person name="Heuer A."/>
            <person name="Rast P."/>
            <person name="Oberbeckmann S."/>
            <person name="Bunk B."/>
            <person name="Jeske O."/>
            <person name="Meyerdierks A."/>
            <person name="Storesund J.E."/>
            <person name="Kallscheuer N."/>
            <person name="Luecker S."/>
            <person name="Lage O.M."/>
            <person name="Pohl T."/>
            <person name="Merkel B.J."/>
            <person name="Hornburger P."/>
            <person name="Mueller R.-W."/>
            <person name="Bruemmer F."/>
            <person name="Labrenz M."/>
            <person name="Spormann A.M."/>
            <person name="Op den Camp H."/>
            <person name="Overmann J."/>
            <person name="Amann R."/>
            <person name="Jetten M.S.M."/>
            <person name="Mascher T."/>
            <person name="Medema M.H."/>
            <person name="Devos D.P."/>
            <person name="Kaster A.-K."/>
            <person name="Ovreas L."/>
            <person name="Rohde M."/>
            <person name="Galperin M.Y."/>
            <person name="Jogler C."/>
        </authorList>
    </citation>
    <scope>NUCLEOTIDE SEQUENCE [LARGE SCALE GENOMIC DNA]</scope>
    <source>
        <strain evidence="1 2">Pr1d</strain>
    </source>
</reference>
<dbReference type="SUPFAM" id="SSF48208">
    <property type="entry name" value="Six-hairpin glycosidases"/>
    <property type="match status" value="1"/>
</dbReference>
<protein>
    <recommendedName>
        <fullName evidence="3">PKD domain-containing protein</fullName>
    </recommendedName>
</protein>
<name>A0A5B9QEV1_9BACT</name>
<dbReference type="InterPro" id="IPR035986">
    <property type="entry name" value="PKD_dom_sf"/>
</dbReference>
<dbReference type="SUPFAM" id="SSF49299">
    <property type="entry name" value="PKD domain"/>
    <property type="match status" value="1"/>
</dbReference>
<accession>A0A5B9QEV1</accession>
<dbReference type="InterPro" id="IPR008928">
    <property type="entry name" value="6-hairpin_glycosidase_sf"/>
</dbReference>
<organism evidence="1 2">
    <name type="scientific">Bythopirellula goksoeyrii</name>
    <dbReference type="NCBI Taxonomy" id="1400387"/>
    <lineage>
        <taxon>Bacteria</taxon>
        <taxon>Pseudomonadati</taxon>
        <taxon>Planctomycetota</taxon>
        <taxon>Planctomycetia</taxon>
        <taxon>Pirellulales</taxon>
        <taxon>Lacipirellulaceae</taxon>
        <taxon>Bythopirellula</taxon>
    </lineage>
</organism>
<gene>
    <name evidence="1" type="ORF">Pr1d_33410</name>
</gene>
<evidence type="ECO:0000313" key="2">
    <source>
        <dbReference type="Proteomes" id="UP000323917"/>
    </source>
</evidence>
<dbReference type="GO" id="GO:0005975">
    <property type="term" value="P:carbohydrate metabolic process"/>
    <property type="evidence" value="ECO:0007669"/>
    <property type="project" value="InterPro"/>
</dbReference>
<dbReference type="Pfam" id="PF22352">
    <property type="entry name" value="K319L-like_PKD"/>
    <property type="match status" value="1"/>
</dbReference>
<sequence length="640" mass="71614">MLGFVCGVKVDLTFPSTLVYLYFTPCSSEQLFAHQLNQPSAAPAWRVLAIGEASFMSRQPNRKPHSGEHSRLQFELLETRHLFSVSPLGPALVQPGGMIDDVSIIHMKEPTEGVVASGPTVQPLVDVPLTNFLFQPMIWSLENTSVNVFTSLQLNGDFEVNIDSDLTIQWTKISGPGDATFNNASAANTTVQFDQVGTYELQLEVTNHGQTSVAFMTVDVTAQVLIPELDSWLQNMISYGQQHGDSLANYIISNNPSGALGATYYDAARVFYQIADHTGDSSWNAYAEMAITVYRDNYVLPNDGGVPGYWNFSRGLVEHFERTGDDLSRVAAISLSHNAAFAADGVPLSWTESIDASREVAYSMMSYLDAELLGEPRRDRLGDLFEQALGHLDQWFIEEADPTYAPFMFALTADALMQYYERVDQDPRILEKLLLGAEWTWNHAWKPEDEAFWYRLSEQDSAPDLNLLIAPVYEWLYQETGNMTFRNQADSIFAGGVKHSYLNGPKQFNQNYRVSFDYVAMRQAQTLQQTDTEPSSIVSTPEKDLGFTLIGMNQLGYPFGPDISETFFESEEGEEVPQHAELESQLTAKSDNLLSPFVNVNQAPLRAFSDLSMETEEDEENESDLTFSQLAMNSDWALRI</sequence>
<proteinExistence type="predicted"/>
<evidence type="ECO:0008006" key="3">
    <source>
        <dbReference type="Google" id="ProtNLM"/>
    </source>
</evidence>
<dbReference type="EMBL" id="CP042913">
    <property type="protein sequence ID" value="QEG36032.1"/>
    <property type="molecule type" value="Genomic_DNA"/>
</dbReference>
<dbReference type="AlphaFoldDB" id="A0A5B9QEV1"/>
<dbReference type="KEGG" id="bgok:Pr1d_33410"/>
<keyword evidence="2" id="KW-1185">Reference proteome</keyword>
<dbReference type="Gene3D" id="2.60.40.10">
    <property type="entry name" value="Immunoglobulins"/>
    <property type="match status" value="1"/>
</dbReference>
<evidence type="ECO:0000313" key="1">
    <source>
        <dbReference type="EMBL" id="QEG36032.1"/>
    </source>
</evidence>
<dbReference type="Proteomes" id="UP000323917">
    <property type="component" value="Chromosome"/>
</dbReference>
<dbReference type="InterPro" id="IPR013783">
    <property type="entry name" value="Ig-like_fold"/>
</dbReference>